<dbReference type="Gene3D" id="3.40.50.720">
    <property type="entry name" value="NAD(P)-binding Rossmann-like Domain"/>
    <property type="match status" value="1"/>
</dbReference>
<evidence type="ECO:0000259" key="4">
    <source>
        <dbReference type="Pfam" id="PF22725"/>
    </source>
</evidence>
<feature type="domain" description="Gfo/Idh/MocA-like oxidoreductase N-terminal" evidence="3">
    <location>
        <begin position="10"/>
        <end position="127"/>
    </location>
</feature>
<comment type="similarity">
    <text evidence="1">Belongs to the Gfo/Idh/MocA family.</text>
</comment>
<dbReference type="Gene3D" id="3.30.360.10">
    <property type="entry name" value="Dihydrodipicolinate Reductase, domain 2"/>
    <property type="match status" value="1"/>
</dbReference>
<evidence type="ECO:0000256" key="2">
    <source>
        <dbReference type="ARBA" id="ARBA00023002"/>
    </source>
</evidence>
<dbReference type="GO" id="GO:0000166">
    <property type="term" value="F:nucleotide binding"/>
    <property type="evidence" value="ECO:0007669"/>
    <property type="project" value="InterPro"/>
</dbReference>
<dbReference type="InterPro" id="IPR000683">
    <property type="entry name" value="Gfo/Idh/MocA-like_OxRdtase_N"/>
</dbReference>
<dbReference type="InterPro" id="IPR036291">
    <property type="entry name" value="NAD(P)-bd_dom_sf"/>
</dbReference>
<dbReference type="Pfam" id="PF22725">
    <property type="entry name" value="GFO_IDH_MocA_C3"/>
    <property type="match status" value="1"/>
</dbReference>
<dbReference type="EMBL" id="UINC01094281">
    <property type="protein sequence ID" value="SVC49394.1"/>
    <property type="molecule type" value="Genomic_DNA"/>
</dbReference>
<dbReference type="InterPro" id="IPR055170">
    <property type="entry name" value="GFO_IDH_MocA-like_dom"/>
</dbReference>
<dbReference type="GO" id="GO:0016491">
    <property type="term" value="F:oxidoreductase activity"/>
    <property type="evidence" value="ECO:0007669"/>
    <property type="project" value="UniProtKB-KW"/>
</dbReference>
<dbReference type="InterPro" id="IPR050984">
    <property type="entry name" value="Gfo/Idh/MocA_domain"/>
</dbReference>
<dbReference type="PANTHER" id="PTHR22604:SF105">
    <property type="entry name" value="TRANS-1,2-DIHYDROBENZENE-1,2-DIOL DEHYDROGENASE"/>
    <property type="match status" value="1"/>
</dbReference>
<sequence length="184" mass="20550">MFGDKGRRLQWGILGSSLIARVCLIAAIKKAHNSDLIAIASRSLARAQRLQTEYDIPKAYGSYEELIDDPEVDAVYIPLPNHLHYPWTIRALEAGKHVLCEKPLALNSTESFEMVNKAKECQLILMEASMYRFQPRINEIEKLVASGEIGEPKIVRAAFTFQATDKNSFRFLPEMGGGALLDVG</sequence>
<proteinExistence type="inferred from homology"/>
<dbReference type="Pfam" id="PF01408">
    <property type="entry name" value="GFO_IDH_MocA"/>
    <property type="match status" value="1"/>
</dbReference>
<dbReference type="SUPFAM" id="SSF51735">
    <property type="entry name" value="NAD(P)-binding Rossmann-fold domains"/>
    <property type="match status" value="1"/>
</dbReference>
<dbReference type="AlphaFoldDB" id="A0A382MK96"/>
<gene>
    <name evidence="5" type="ORF">METZ01_LOCUS302248</name>
</gene>
<evidence type="ECO:0000313" key="5">
    <source>
        <dbReference type="EMBL" id="SVC49394.1"/>
    </source>
</evidence>
<feature type="non-terminal residue" evidence="5">
    <location>
        <position position="184"/>
    </location>
</feature>
<keyword evidence="2" id="KW-0560">Oxidoreductase</keyword>
<dbReference type="PANTHER" id="PTHR22604">
    <property type="entry name" value="OXIDOREDUCTASES"/>
    <property type="match status" value="1"/>
</dbReference>
<evidence type="ECO:0000259" key="3">
    <source>
        <dbReference type="Pfam" id="PF01408"/>
    </source>
</evidence>
<accession>A0A382MK96</accession>
<reference evidence="5" key="1">
    <citation type="submission" date="2018-05" db="EMBL/GenBank/DDBJ databases">
        <authorList>
            <person name="Lanie J.A."/>
            <person name="Ng W.-L."/>
            <person name="Kazmierczak K.M."/>
            <person name="Andrzejewski T.M."/>
            <person name="Davidsen T.M."/>
            <person name="Wayne K.J."/>
            <person name="Tettelin H."/>
            <person name="Glass J.I."/>
            <person name="Rusch D."/>
            <person name="Podicherti R."/>
            <person name="Tsui H.-C.T."/>
            <person name="Winkler M.E."/>
        </authorList>
    </citation>
    <scope>NUCLEOTIDE SEQUENCE</scope>
</reference>
<evidence type="ECO:0000256" key="1">
    <source>
        <dbReference type="ARBA" id="ARBA00010928"/>
    </source>
</evidence>
<protein>
    <submittedName>
        <fullName evidence="5">Uncharacterized protein</fullName>
    </submittedName>
</protein>
<organism evidence="5">
    <name type="scientific">marine metagenome</name>
    <dbReference type="NCBI Taxonomy" id="408172"/>
    <lineage>
        <taxon>unclassified sequences</taxon>
        <taxon>metagenomes</taxon>
        <taxon>ecological metagenomes</taxon>
    </lineage>
</organism>
<feature type="domain" description="GFO/IDH/MocA-like oxidoreductase" evidence="4">
    <location>
        <begin position="139"/>
        <end position="184"/>
    </location>
</feature>
<name>A0A382MK96_9ZZZZ</name>